<dbReference type="InterPro" id="IPR036249">
    <property type="entry name" value="Thioredoxin-like_sf"/>
</dbReference>
<evidence type="ECO:0000259" key="7">
    <source>
        <dbReference type="PROSITE" id="PS51352"/>
    </source>
</evidence>
<dbReference type="Proteomes" id="UP000237830">
    <property type="component" value="Chromosome"/>
</dbReference>
<accession>A0A2L1J5Z5</accession>
<dbReference type="SUPFAM" id="SSF52833">
    <property type="entry name" value="Thioredoxin-like"/>
    <property type="match status" value="1"/>
</dbReference>
<feature type="disulfide bond" description="Redox-active" evidence="4">
    <location>
        <begin position="77"/>
        <end position="81"/>
    </location>
</feature>
<keyword evidence="5" id="KW-1133">Transmembrane helix</keyword>
<feature type="binding site" evidence="3">
    <location>
        <position position="77"/>
    </location>
    <ligand>
        <name>Cu cation</name>
        <dbReference type="ChEBI" id="CHEBI:23378"/>
    </ligand>
</feature>
<dbReference type="CDD" id="cd02968">
    <property type="entry name" value="SCO"/>
    <property type="match status" value="1"/>
</dbReference>
<dbReference type="GO" id="GO:0046872">
    <property type="term" value="F:metal ion binding"/>
    <property type="evidence" value="ECO:0007669"/>
    <property type="project" value="UniProtKB-KW"/>
</dbReference>
<keyword evidence="6" id="KW-0732">Signal</keyword>
<evidence type="ECO:0000256" key="5">
    <source>
        <dbReference type="SAM" id="Phobius"/>
    </source>
</evidence>
<keyword evidence="3" id="KW-0479">Metal-binding</keyword>
<proteinExistence type="inferred from homology"/>
<reference evidence="8 9" key="1">
    <citation type="submission" date="2017-12" db="EMBL/GenBank/DDBJ databases">
        <title>Genome sequence of Pseudomonas palleroniana MAB3.</title>
        <authorList>
            <person name="Nascimento F.X."/>
        </authorList>
    </citation>
    <scope>NUCLEOTIDE SEQUENCE [LARGE SCALE GENOMIC DNA]</scope>
    <source>
        <strain evidence="8 9">MAB3</strain>
    </source>
</reference>
<dbReference type="InterPro" id="IPR013766">
    <property type="entry name" value="Thioredoxin_domain"/>
</dbReference>
<organism evidence="8 9">
    <name type="scientific">Pseudomonas palleroniana</name>
    <dbReference type="NCBI Taxonomy" id="191390"/>
    <lineage>
        <taxon>Bacteria</taxon>
        <taxon>Pseudomonadati</taxon>
        <taxon>Pseudomonadota</taxon>
        <taxon>Gammaproteobacteria</taxon>
        <taxon>Pseudomonadales</taxon>
        <taxon>Pseudomonadaceae</taxon>
        <taxon>Pseudomonas</taxon>
    </lineage>
</organism>
<comment type="similarity">
    <text evidence="1">Belongs to the SCO1/2 family.</text>
</comment>
<dbReference type="AlphaFoldDB" id="A0A2L1J5Z5"/>
<dbReference type="InterPro" id="IPR003782">
    <property type="entry name" value="SCO1/SenC"/>
</dbReference>
<evidence type="ECO:0000256" key="4">
    <source>
        <dbReference type="PIRSR" id="PIRSR603782-2"/>
    </source>
</evidence>
<evidence type="ECO:0000256" key="3">
    <source>
        <dbReference type="PIRSR" id="PIRSR603782-1"/>
    </source>
</evidence>
<dbReference type="PANTHER" id="PTHR12151">
    <property type="entry name" value="ELECTRON TRANSPORT PROTIN SCO1/SENC FAMILY MEMBER"/>
    <property type="match status" value="1"/>
</dbReference>
<feature type="domain" description="Thioredoxin" evidence="7">
    <location>
        <begin position="37"/>
        <end position="207"/>
    </location>
</feature>
<sequence length="266" mass="28801">MSIERLLRVVVLLCAWGAQLAVAQPFDPFAAAGIDTARVGQPLALDSRFTDQQGHPVRLGDLLKGQPTLLVPLYYRCPNVCGAALSTLFSQLANQPYRLGRDFQVIAFSFDPREDVGAAQAEQVKLSGHWPALTDEPGLHLLTGDAAASQALAASIGFGYRFDPQQQQYAHSSAVAVVTGDGRLSRWLYGLGYQASDLRLALTEAGQGKLGAIKEQLLLLCYHYDPQSGTYSSRIIILLQVAGVATVLVLGVLIAMALRRERRRAQ</sequence>
<dbReference type="Gene3D" id="3.40.30.10">
    <property type="entry name" value="Glutaredoxin"/>
    <property type="match status" value="1"/>
</dbReference>
<dbReference type="PANTHER" id="PTHR12151:SF8">
    <property type="entry name" value="THIOREDOXIN DOMAIN-CONTAINING PROTEIN"/>
    <property type="match status" value="1"/>
</dbReference>
<evidence type="ECO:0000256" key="6">
    <source>
        <dbReference type="SAM" id="SignalP"/>
    </source>
</evidence>
<dbReference type="EMBL" id="CP025494">
    <property type="protein sequence ID" value="AVE03905.1"/>
    <property type="molecule type" value="Genomic_DNA"/>
</dbReference>
<gene>
    <name evidence="8" type="ORF">CYL20_04885</name>
</gene>
<protein>
    <submittedName>
        <fullName evidence="8">SCO family protein</fullName>
    </submittedName>
</protein>
<dbReference type="PROSITE" id="PS51352">
    <property type="entry name" value="THIOREDOXIN_2"/>
    <property type="match status" value="1"/>
</dbReference>
<name>A0A2L1J5Z5_9PSED</name>
<keyword evidence="5" id="KW-0812">Transmembrane</keyword>
<evidence type="ECO:0000313" key="9">
    <source>
        <dbReference type="Proteomes" id="UP000237830"/>
    </source>
</evidence>
<evidence type="ECO:0000256" key="2">
    <source>
        <dbReference type="ARBA" id="ARBA00023008"/>
    </source>
</evidence>
<feature type="binding site" evidence="3">
    <location>
        <position position="171"/>
    </location>
    <ligand>
        <name>Cu cation</name>
        <dbReference type="ChEBI" id="CHEBI:23378"/>
    </ligand>
</feature>
<keyword evidence="4" id="KW-1015">Disulfide bond</keyword>
<feature type="signal peptide" evidence="6">
    <location>
        <begin position="1"/>
        <end position="23"/>
    </location>
</feature>
<dbReference type="RefSeq" id="WP_104993802.1">
    <property type="nucleotide sequence ID" value="NZ_CP025494.1"/>
</dbReference>
<feature type="transmembrane region" description="Helical" evidence="5">
    <location>
        <begin position="235"/>
        <end position="258"/>
    </location>
</feature>
<feature type="chain" id="PRO_5014901668" evidence="6">
    <location>
        <begin position="24"/>
        <end position="266"/>
    </location>
</feature>
<feature type="binding site" evidence="3">
    <location>
        <position position="81"/>
    </location>
    <ligand>
        <name>Cu cation</name>
        <dbReference type="ChEBI" id="CHEBI:23378"/>
    </ligand>
</feature>
<keyword evidence="2 3" id="KW-0186">Copper</keyword>
<evidence type="ECO:0000313" key="8">
    <source>
        <dbReference type="EMBL" id="AVE03905.1"/>
    </source>
</evidence>
<keyword evidence="5" id="KW-0472">Membrane</keyword>
<evidence type="ECO:0000256" key="1">
    <source>
        <dbReference type="ARBA" id="ARBA00010996"/>
    </source>
</evidence>
<dbReference type="Pfam" id="PF02630">
    <property type="entry name" value="SCO1-SenC"/>
    <property type="match status" value="1"/>
</dbReference>